<evidence type="ECO:0000313" key="2">
    <source>
        <dbReference type="Proteomes" id="UP000008281"/>
    </source>
</evidence>
<dbReference type="EMBL" id="DS268414">
    <property type="protein sequence ID" value="EFP09546.1"/>
    <property type="molecule type" value="Genomic_DNA"/>
</dbReference>
<keyword evidence="2" id="KW-1185">Reference proteome</keyword>
<evidence type="ECO:0000313" key="1">
    <source>
        <dbReference type="EMBL" id="EFP09546.1"/>
    </source>
</evidence>
<dbReference type="Proteomes" id="UP000008281">
    <property type="component" value="Unassembled WGS sequence"/>
</dbReference>
<accession>E3LS64</accession>
<dbReference type="OMA" id="FFHMNTT"/>
<dbReference type="STRING" id="31234.E3LS64"/>
<dbReference type="eggNOG" id="ENOG502QXA4">
    <property type="taxonomic scope" value="Eukaryota"/>
</dbReference>
<organism evidence="2">
    <name type="scientific">Caenorhabditis remanei</name>
    <name type="common">Caenorhabditis vulgaris</name>
    <dbReference type="NCBI Taxonomy" id="31234"/>
    <lineage>
        <taxon>Eukaryota</taxon>
        <taxon>Metazoa</taxon>
        <taxon>Ecdysozoa</taxon>
        <taxon>Nematoda</taxon>
        <taxon>Chromadorea</taxon>
        <taxon>Rhabditida</taxon>
        <taxon>Rhabditina</taxon>
        <taxon>Rhabditomorpha</taxon>
        <taxon>Rhabditoidea</taxon>
        <taxon>Rhabditidae</taxon>
        <taxon>Peloderinae</taxon>
        <taxon>Caenorhabditis</taxon>
    </lineage>
</organism>
<dbReference type="GO" id="GO:0005938">
    <property type="term" value="C:cell cortex"/>
    <property type="evidence" value="ECO:0007669"/>
    <property type="project" value="EnsemblMetazoa"/>
</dbReference>
<protein>
    <submittedName>
        <fullName evidence="1">Uncharacterized protein</fullName>
    </submittedName>
</protein>
<dbReference type="GO" id="GO:0005813">
    <property type="term" value="C:centrosome"/>
    <property type="evidence" value="ECO:0007669"/>
    <property type="project" value="EnsemblMetazoa"/>
</dbReference>
<dbReference type="OrthoDB" id="5800016at2759"/>
<name>E3LS64_CAERE</name>
<dbReference type="AlphaFoldDB" id="E3LS64"/>
<proteinExistence type="predicted"/>
<dbReference type="InParanoid" id="E3LS64"/>
<gene>
    <name evidence="1" type="ORF">CRE_25545</name>
</gene>
<dbReference type="FunCoup" id="E3LS64">
    <property type="interactions" value="1724"/>
</dbReference>
<dbReference type="HOGENOM" id="CLU_343956_0_0_1"/>
<sequence length="871" mass="100910">MLSSLSFLIHGQNNNQQQNQTLKELECLFLVSKNKPVRDADGNPLSAEELTEDLNKRIIKLKLDAFQTVINDILDKLYTHDEALHYFVLVTTYRLPDQHLEQSVKDLSTQQNLVGRLINDNSTNLYIQIVKIDDVYKYRLYSKPMEHNNIPRLAWDITPVLKTLKFSDVDVPVFRKNWLFKYSYFIKKFSAKYTSSFKAVDEWGLISTEFRGILSCEELNLSVREGQLIEFFHLDSLTFFKNILDMHRDISSDLFQLDGDNHFYQSRPCRVGEWNLTTTRIVLQKHLFLANQLSETVRKLKDHFVTTTSNSIRLLIQRYLIDEQHIFSDYFELSLGNQSALQFRSIVESFNNLNLLNQNLNKFEVCDKIYETVSAHYHVIREMNKVVQNINDYSPILLNEMSFTGSQSAPQFYARQMWRRLNVSLIQFIVKSVVFIFLFKKKLDNFSKLAEMLTTPDSELMELLTDASDVKLIKDPSIWQRLNPLIMESSQCIDELLANRVADPIIGYQFFINDKKNKSWKSDDSTFALTDIQDAEELELFAKTSNFEKIIDGILSEIDVNSTSGNLDELSTCINKLLEQVPTTMLVEKYSRVVLEKSVRFFGFLKTFFTSAYIHLKDRNILSRTTLDTLEREKMHKQGYDAEFLKTVGYDMKSTMEDSLLTVNPPEPLNVFVSTGVTDLYSQVFTVLNMLHTALEAVIETRNSETLKHEPRLRYAFFHMNTTVFAIRKNMLSLIEASFETLMKALDFESASEHKSSHELLNVCYKAHRKFIRDVAGALMLNSKRGTTGRVIRLMVSSVSQASRACVNGDAVSADKHYQQFLTNLLIFLDQCRLDHVRYPLYRSLEIGSDETDGRRSRSSSFSDDISCRSY</sequence>
<reference evidence="1" key="1">
    <citation type="submission" date="2007-07" db="EMBL/GenBank/DDBJ databases">
        <title>PCAP assembly of the Caenorhabditis remanei genome.</title>
        <authorList>
            <consortium name="The Caenorhabditis remanei Sequencing Consortium"/>
            <person name="Wilson R.K."/>
        </authorList>
    </citation>
    <scope>NUCLEOTIDE SEQUENCE [LARGE SCALE GENOMIC DNA]</scope>
    <source>
        <strain evidence="1">PB4641</strain>
    </source>
</reference>